<keyword evidence="5 12" id="KW-0479">Metal-binding</keyword>
<sequence length="452" mass="50311">MEDLKKENELLRKRVAELEQQLYAKAPTALTPQQKADPFEKVDKLTNQEIYRFGRQLVTPNFGYEGKTKPFILAQLKLRNTSFLIVGAGGLGAPAALYLGAGGVGRLGIVDHDEVDINNLHRQVIHTEARKGMNKAVSAAVAVKAIYPDADVIPYAYTLDRTNALDLIKRYDIIIDATDNITTRYLLSDAGVLAGKPVVSGSALRTDGQLTIYNYNNGPCFRCLHPIPPPAAAVGKCVDNGVVGVESHLSTVPGVIGILQALEAIKVAIGSTALNDPSFLIFSAMSNPMFRTMRLRQKKKDCAICGENPTITELIDYVQFCQGEANDDVVSEHLLKREERIDVDVREYDDILKNKRPHVLLDVRPKVQYDICHLPNSIHIPIDELDNKMDKVKEAMKEHEVTDKDVYVICRLGNDSQIAVRMMQKKGIEQPKDIIGGLYRWSMKVDNTFPIY</sequence>
<feature type="domain" description="Rhodanese" evidence="13">
    <location>
        <begin position="354"/>
        <end position="450"/>
    </location>
</feature>
<dbReference type="CDD" id="cd00757">
    <property type="entry name" value="ThiF_MoeB_HesA_family"/>
    <property type="match status" value="1"/>
</dbReference>
<dbReference type="GO" id="GO:0070566">
    <property type="term" value="F:adenylyltransferase activity"/>
    <property type="evidence" value="ECO:0007669"/>
    <property type="project" value="InterPro"/>
</dbReference>
<dbReference type="PANTHER" id="PTHR10953:SF102">
    <property type="entry name" value="ADENYLYLTRANSFERASE AND SULFURTRANSFERASE MOCS3"/>
    <property type="match status" value="1"/>
</dbReference>
<dbReference type="InterPro" id="IPR045886">
    <property type="entry name" value="ThiF/MoeB/HesA"/>
</dbReference>
<proteinExistence type="inferred from homology"/>
<dbReference type="InterPro" id="IPR028885">
    <property type="entry name" value="MOCS3/Uba4"/>
</dbReference>
<dbReference type="PANTHER" id="PTHR10953">
    <property type="entry name" value="UBIQUITIN-ACTIVATING ENZYME E1"/>
    <property type="match status" value="1"/>
</dbReference>
<evidence type="ECO:0000259" key="13">
    <source>
        <dbReference type="PROSITE" id="PS50206"/>
    </source>
</evidence>
<dbReference type="Gene3D" id="3.40.250.10">
    <property type="entry name" value="Rhodanese-like domain"/>
    <property type="match status" value="1"/>
</dbReference>
<evidence type="ECO:0000256" key="6">
    <source>
        <dbReference type="ARBA" id="ARBA00022741"/>
    </source>
</evidence>
<dbReference type="InterPro" id="IPR035985">
    <property type="entry name" value="Ubiquitin-activating_enz"/>
</dbReference>
<keyword evidence="4 12" id="KW-0819">tRNA processing</keyword>
<feature type="binding site" evidence="12">
    <location>
        <begin position="179"/>
        <end position="180"/>
    </location>
    <ligand>
        <name>ATP</name>
        <dbReference type="ChEBI" id="CHEBI:30616"/>
    </ligand>
</feature>
<dbReference type="PROSITE" id="PS50206">
    <property type="entry name" value="RHODANESE_3"/>
    <property type="match status" value="1"/>
</dbReference>
<reference evidence="14" key="1">
    <citation type="journal article" date="2016" name="Proc. Natl. Acad. Sci. U.S.A.">
        <title>Lipid metabolic changes in an early divergent fungus govern the establishment of a mutualistic symbiosis with endobacteria.</title>
        <authorList>
            <person name="Lastovetsky O.A."/>
            <person name="Gaspar M.L."/>
            <person name="Mondo S.J."/>
            <person name="LaButti K.M."/>
            <person name="Sandor L."/>
            <person name="Grigoriev I.V."/>
            <person name="Henry S.A."/>
            <person name="Pawlowska T.E."/>
        </authorList>
    </citation>
    <scope>NUCLEOTIDE SEQUENCE [LARGE SCALE GENOMIC DNA]</scope>
    <source>
        <strain evidence="14">ATCC 52814</strain>
    </source>
</reference>
<dbReference type="InterPro" id="IPR000594">
    <property type="entry name" value="ThiF_NAD_FAD-bd"/>
</dbReference>
<dbReference type="FunFam" id="3.40.250.10:FF:000014">
    <property type="entry name" value="Adenylyltransferase and sulfurtransferase MOCS3"/>
    <property type="match status" value="1"/>
</dbReference>
<feature type="binding site" evidence="12">
    <location>
        <position position="302"/>
    </location>
    <ligand>
        <name>Zn(2+)</name>
        <dbReference type="ChEBI" id="CHEBI:29105"/>
    </ligand>
</feature>
<dbReference type="GO" id="GO:0005524">
    <property type="term" value="F:ATP binding"/>
    <property type="evidence" value="ECO:0007669"/>
    <property type="project" value="UniProtKB-KW"/>
</dbReference>
<evidence type="ECO:0000313" key="14">
    <source>
        <dbReference type="EMBL" id="ORE01223.1"/>
    </source>
</evidence>
<dbReference type="FunFam" id="3.40.50.720:FF:000033">
    <property type="entry name" value="Adenylyltransferase and sulfurtransferase MOCS3"/>
    <property type="match status" value="1"/>
</dbReference>
<evidence type="ECO:0000256" key="11">
    <source>
        <dbReference type="ARBA" id="ARBA00075323"/>
    </source>
</evidence>
<feature type="active site" description="Glycyl thioester intermediate; for adenylyltransferase activity" evidence="12">
    <location>
        <position position="237"/>
    </location>
</feature>
<dbReference type="Pfam" id="PF00581">
    <property type="entry name" value="Rhodanese"/>
    <property type="match status" value="1"/>
</dbReference>
<evidence type="ECO:0000256" key="12">
    <source>
        <dbReference type="HAMAP-Rule" id="MF_03049"/>
    </source>
</evidence>
<dbReference type="EMBL" id="KV922165">
    <property type="protein sequence ID" value="ORE01223.1"/>
    <property type="molecule type" value="Genomic_DNA"/>
</dbReference>
<keyword evidence="10 12" id="KW-0511">Multifunctional enzyme</keyword>
<comment type="subcellular location">
    <subcellularLocation>
        <location evidence="1">Cytoplasm</location>
        <location evidence="1">Cytosol</location>
    </subcellularLocation>
</comment>
<keyword evidence="3 12" id="KW-0808">Transferase</keyword>
<evidence type="ECO:0000256" key="5">
    <source>
        <dbReference type="ARBA" id="ARBA00022723"/>
    </source>
</evidence>
<keyword evidence="6 12" id="KW-0547">Nucleotide-binding</keyword>
<evidence type="ECO:0000256" key="2">
    <source>
        <dbReference type="ARBA" id="ARBA00022490"/>
    </source>
</evidence>
<dbReference type="GO" id="GO:0004792">
    <property type="term" value="F:thiosulfate-cyanide sulfurtransferase activity"/>
    <property type="evidence" value="ECO:0007669"/>
    <property type="project" value="TreeGrafter"/>
</dbReference>
<dbReference type="Proteomes" id="UP000242414">
    <property type="component" value="Unassembled WGS sequence"/>
</dbReference>
<evidence type="ECO:0000256" key="8">
    <source>
        <dbReference type="ARBA" id="ARBA00022833"/>
    </source>
</evidence>
<feature type="binding site" evidence="12">
    <location>
        <position position="220"/>
    </location>
    <ligand>
        <name>Zn(2+)</name>
        <dbReference type="ChEBI" id="CHEBI:29105"/>
    </ligand>
</feature>
<dbReference type="SUPFAM" id="SSF69572">
    <property type="entry name" value="Activating enzymes of the ubiquitin-like proteins"/>
    <property type="match status" value="1"/>
</dbReference>
<accession>A0A1X0QN86</accession>
<comment type="similarity">
    <text evidence="12">In the N-terminal section; belongs to the HesA/MoeB/ThiF family. UBA4 subfamily.</text>
</comment>
<feature type="binding site" evidence="12">
    <location>
        <position position="223"/>
    </location>
    <ligand>
        <name>Zn(2+)</name>
        <dbReference type="ChEBI" id="CHEBI:29105"/>
    </ligand>
</feature>
<evidence type="ECO:0000256" key="4">
    <source>
        <dbReference type="ARBA" id="ARBA00022694"/>
    </source>
</evidence>
<feature type="active site" description="Cysteine persulfide intermediate; for sulfurtransferase activity" evidence="12">
    <location>
        <position position="410"/>
    </location>
</feature>
<protein>
    <recommendedName>
        <fullName evidence="11">Needs CLA4 to survive protein 3</fullName>
    </recommendedName>
</protein>
<dbReference type="HAMAP" id="MF_03049">
    <property type="entry name" value="MOCS3_Uba4"/>
    <property type="match status" value="1"/>
</dbReference>
<keyword evidence="7" id="KW-0833">Ubl conjugation pathway</keyword>
<dbReference type="GO" id="GO:0042292">
    <property type="term" value="F:URM1 activating enzyme activity"/>
    <property type="evidence" value="ECO:0007669"/>
    <property type="project" value="TreeGrafter"/>
</dbReference>
<dbReference type="InterPro" id="IPR001763">
    <property type="entry name" value="Rhodanese-like_dom"/>
</dbReference>
<name>A0A1X0QN86_RHIZD</name>
<keyword evidence="8 12" id="KW-0862">Zinc</keyword>
<dbReference type="Gene3D" id="3.40.50.720">
    <property type="entry name" value="NAD(P)-binding Rossmann-like Domain"/>
    <property type="match status" value="1"/>
</dbReference>
<organism evidence="14">
    <name type="scientific">Rhizopus microsporus var. microsporus</name>
    <dbReference type="NCBI Taxonomy" id="86635"/>
    <lineage>
        <taxon>Eukaryota</taxon>
        <taxon>Fungi</taxon>
        <taxon>Fungi incertae sedis</taxon>
        <taxon>Mucoromycota</taxon>
        <taxon>Mucoromycotina</taxon>
        <taxon>Mucoromycetes</taxon>
        <taxon>Mucorales</taxon>
        <taxon>Mucorineae</taxon>
        <taxon>Rhizopodaceae</taxon>
        <taxon>Rhizopus</taxon>
    </lineage>
</organism>
<dbReference type="GO" id="GO:0005829">
    <property type="term" value="C:cytosol"/>
    <property type="evidence" value="ECO:0007669"/>
    <property type="project" value="UniProtKB-SubCell"/>
</dbReference>
<dbReference type="UniPathway" id="UPA00988"/>
<evidence type="ECO:0000256" key="9">
    <source>
        <dbReference type="ARBA" id="ARBA00022840"/>
    </source>
</evidence>
<dbReference type="AlphaFoldDB" id="A0A1X0QN86"/>
<feature type="binding site" evidence="12">
    <location>
        <position position="135"/>
    </location>
    <ligand>
        <name>ATP</name>
        <dbReference type="ChEBI" id="CHEBI:30616"/>
    </ligand>
</feature>
<evidence type="ECO:0000256" key="7">
    <source>
        <dbReference type="ARBA" id="ARBA00022786"/>
    </source>
</evidence>
<dbReference type="GO" id="GO:0046872">
    <property type="term" value="F:metal ion binding"/>
    <property type="evidence" value="ECO:0007669"/>
    <property type="project" value="UniProtKB-KW"/>
</dbReference>
<dbReference type="Pfam" id="PF00899">
    <property type="entry name" value="ThiF"/>
    <property type="match status" value="1"/>
</dbReference>
<dbReference type="GO" id="GO:0002143">
    <property type="term" value="P:tRNA wobble position uridine thiolation"/>
    <property type="evidence" value="ECO:0007669"/>
    <property type="project" value="InterPro"/>
</dbReference>
<dbReference type="VEuPathDB" id="FungiDB:BCV72DRAFT_322614"/>
<gene>
    <name evidence="12" type="primary">UBA4</name>
    <name evidence="14" type="ORF">BCV72DRAFT_322614</name>
</gene>
<evidence type="ECO:0000256" key="1">
    <source>
        <dbReference type="ARBA" id="ARBA00004514"/>
    </source>
</evidence>
<feature type="binding site" evidence="12">
    <location>
        <position position="111"/>
    </location>
    <ligand>
        <name>ATP</name>
        <dbReference type="ChEBI" id="CHEBI:30616"/>
    </ligand>
</feature>
<feature type="binding site" evidence="12">
    <location>
        <position position="305"/>
    </location>
    <ligand>
        <name>Zn(2+)</name>
        <dbReference type="ChEBI" id="CHEBI:29105"/>
    </ligand>
</feature>
<comment type="pathway">
    <text evidence="12">tRNA modification; 5-methoxycarbonylmethyl-2-thiouridine-tRNA biosynthesis.</text>
</comment>
<evidence type="ECO:0000256" key="10">
    <source>
        <dbReference type="ARBA" id="ARBA00023268"/>
    </source>
</evidence>
<feature type="binding site" evidence="12">
    <location>
        <begin position="118"/>
        <end position="122"/>
    </location>
    <ligand>
        <name>ATP</name>
        <dbReference type="ChEBI" id="CHEBI:30616"/>
    </ligand>
</feature>
<feature type="binding site" evidence="12">
    <location>
        <position position="90"/>
    </location>
    <ligand>
        <name>ATP</name>
        <dbReference type="ChEBI" id="CHEBI:30616"/>
    </ligand>
</feature>
<dbReference type="OrthoDB" id="10261062at2759"/>
<dbReference type="SMART" id="SM00450">
    <property type="entry name" value="RHOD"/>
    <property type="match status" value="1"/>
</dbReference>
<comment type="cofactor">
    <cofactor evidence="12">
        <name>Zn(2+)</name>
        <dbReference type="ChEBI" id="CHEBI:29105"/>
    </cofactor>
    <text evidence="12">Binds 1 zinc ion per subunit.</text>
</comment>
<evidence type="ECO:0000256" key="3">
    <source>
        <dbReference type="ARBA" id="ARBA00022679"/>
    </source>
</evidence>
<keyword evidence="9 12" id="KW-0067">ATP-binding</keyword>
<dbReference type="InterPro" id="IPR036873">
    <property type="entry name" value="Rhodanese-like_dom_sf"/>
</dbReference>
<keyword evidence="2 12" id="KW-0963">Cytoplasm</keyword>